<proteinExistence type="predicted"/>
<reference evidence="3" key="1">
    <citation type="submission" date="2024-07" db="EMBL/GenBank/DDBJ databases">
        <authorList>
            <person name="Yu S.T."/>
        </authorList>
    </citation>
    <scope>NUCLEOTIDE SEQUENCE</scope>
    <source>
        <strain evidence="3">R21</strain>
    </source>
</reference>
<dbReference type="PANTHER" id="PTHR30007:SF0">
    <property type="entry name" value="TRANSPOSASE"/>
    <property type="match status" value="1"/>
</dbReference>
<dbReference type="EMBL" id="CP163435">
    <property type="protein sequence ID" value="XDQ31314.1"/>
    <property type="molecule type" value="Genomic_DNA"/>
</dbReference>
<dbReference type="InterPro" id="IPR002559">
    <property type="entry name" value="Transposase_11"/>
</dbReference>
<sequence>MAGPGDRGLPIGQRRGDGVAGDARIRREQTHKWEERHLLVDQDCLLVDPLVTPADVQDRDAARILLTRLHAEHPENVLVWADNGYGRDEFSTWAQATLRITIKVAPRPKDAKGCPSIGAKPNGKPDHAQFQDP</sequence>
<feature type="region of interest" description="Disordered" evidence="1">
    <location>
        <begin position="1"/>
        <end position="21"/>
    </location>
</feature>
<feature type="compositionally biased region" description="Basic and acidic residues" evidence="1">
    <location>
        <begin position="123"/>
        <end position="133"/>
    </location>
</feature>
<evidence type="ECO:0000313" key="3">
    <source>
        <dbReference type="EMBL" id="XDQ31314.1"/>
    </source>
</evidence>
<dbReference type="RefSeq" id="WP_369242101.1">
    <property type="nucleotide sequence ID" value="NZ_CP163435.1"/>
</dbReference>
<evidence type="ECO:0000256" key="1">
    <source>
        <dbReference type="SAM" id="MobiDB-lite"/>
    </source>
</evidence>
<dbReference type="GO" id="GO:0004803">
    <property type="term" value="F:transposase activity"/>
    <property type="evidence" value="ECO:0007669"/>
    <property type="project" value="InterPro"/>
</dbReference>
<feature type="domain" description="Transposase IS4-like" evidence="2">
    <location>
        <begin position="29"/>
        <end position="95"/>
    </location>
</feature>
<feature type="region of interest" description="Disordered" evidence="1">
    <location>
        <begin position="108"/>
        <end position="133"/>
    </location>
</feature>
<dbReference type="PANTHER" id="PTHR30007">
    <property type="entry name" value="PHP DOMAIN PROTEIN"/>
    <property type="match status" value="1"/>
</dbReference>
<organism evidence="3">
    <name type="scientific">Streptomyces sp. R21</name>
    <dbReference type="NCBI Taxonomy" id="3238627"/>
    <lineage>
        <taxon>Bacteria</taxon>
        <taxon>Bacillati</taxon>
        <taxon>Actinomycetota</taxon>
        <taxon>Actinomycetes</taxon>
        <taxon>Kitasatosporales</taxon>
        <taxon>Streptomycetaceae</taxon>
        <taxon>Streptomyces</taxon>
    </lineage>
</organism>
<dbReference type="GO" id="GO:0003677">
    <property type="term" value="F:DNA binding"/>
    <property type="evidence" value="ECO:0007669"/>
    <property type="project" value="InterPro"/>
</dbReference>
<dbReference type="Pfam" id="PF01609">
    <property type="entry name" value="DDE_Tnp_1"/>
    <property type="match status" value="1"/>
</dbReference>
<dbReference type="GO" id="GO:0006313">
    <property type="term" value="P:DNA transposition"/>
    <property type="evidence" value="ECO:0007669"/>
    <property type="project" value="InterPro"/>
</dbReference>
<protein>
    <submittedName>
        <fullName evidence="3">Transposase</fullName>
    </submittedName>
</protein>
<evidence type="ECO:0000259" key="2">
    <source>
        <dbReference type="Pfam" id="PF01609"/>
    </source>
</evidence>
<gene>
    <name evidence="3" type="ORF">AB5J56_44350</name>
</gene>
<name>A0AB39PLH1_9ACTN</name>
<accession>A0AB39PLH1</accession>
<dbReference type="AlphaFoldDB" id="A0AB39PLH1"/>